<feature type="region of interest" description="Disordered" evidence="1">
    <location>
        <begin position="1"/>
        <end position="21"/>
    </location>
</feature>
<accession>A0A0U1P7E6</accession>
<gene>
    <name evidence="2" type="ORF">PLEI_2277</name>
</gene>
<sequence>MANGIAKNTPQNPHKPPNTKTATIIATGCKFTASENKIGTNTLPSKA</sequence>
<reference evidence="3" key="1">
    <citation type="submission" date="2012-12" db="EMBL/GenBank/DDBJ databases">
        <title>Genome Sequence of Photobacterium leiognathi lrivu.4.1.</title>
        <authorList>
            <person name="Urbanczyk H."/>
            <person name="Ogura Y."/>
            <person name="Hayashi T."/>
            <person name="Dunlap P.V."/>
        </authorList>
    </citation>
    <scope>NUCLEOTIDE SEQUENCE [LARGE SCALE GENOMIC DNA]</scope>
    <source>
        <strain evidence="3">lrivu.4.1</strain>
    </source>
</reference>
<dbReference type="EMBL" id="DF196819">
    <property type="protein sequence ID" value="GAD30621.1"/>
    <property type="molecule type" value="Genomic_DNA"/>
</dbReference>
<name>A0A0U1P7E6_PHOLE</name>
<organism evidence="2 3">
    <name type="scientific">Photobacterium leiognathi lrivu.4.1</name>
    <dbReference type="NCBI Taxonomy" id="1248232"/>
    <lineage>
        <taxon>Bacteria</taxon>
        <taxon>Pseudomonadati</taxon>
        <taxon>Pseudomonadota</taxon>
        <taxon>Gammaproteobacteria</taxon>
        <taxon>Vibrionales</taxon>
        <taxon>Vibrionaceae</taxon>
        <taxon>Photobacterium</taxon>
    </lineage>
</organism>
<dbReference type="HOGENOM" id="CLU_3171399_0_0_6"/>
<evidence type="ECO:0000313" key="2">
    <source>
        <dbReference type="EMBL" id="GAD30621.1"/>
    </source>
</evidence>
<evidence type="ECO:0000313" key="3">
    <source>
        <dbReference type="Proteomes" id="UP000030675"/>
    </source>
</evidence>
<dbReference type="AlphaFoldDB" id="A0A0U1P7E6"/>
<proteinExistence type="predicted"/>
<dbReference type="Proteomes" id="UP000030675">
    <property type="component" value="Unassembled WGS sequence"/>
</dbReference>
<evidence type="ECO:0000256" key="1">
    <source>
        <dbReference type="SAM" id="MobiDB-lite"/>
    </source>
</evidence>
<protein>
    <submittedName>
        <fullName evidence="2">Uncharacterized protein</fullName>
    </submittedName>
</protein>